<dbReference type="EMBL" id="CP001359">
    <property type="protein sequence ID" value="ACL67482.1"/>
    <property type="molecule type" value="Genomic_DNA"/>
</dbReference>
<dbReference type="GO" id="GO:0005886">
    <property type="term" value="C:plasma membrane"/>
    <property type="evidence" value="ECO:0007669"/>
    <property type="project" value="TreeGrafter"/>
</dbReference>
<evidence type="ECO:0000256" key="1">
    <source>
        <dbReference type="ARBA" id="ARBA00004141"/>
    </source>
</evidence>
<evidence type="ECO:0008006" key="9">
    <source>
        <dbReference type="Google" id="ProtNLM"/>
    </source>
</evidence>
<evidence type="ECO:0000256" key="4">
    <source>
        <dbReference type="ARBA" id="ARBA00022989"/>
    </source>
</evidence>
<feature type="transmembrane region" description="Helical" evidence="6">
    <location>
        <begin position="47"/>
        <end position="63"/>
    </location>
</feature>
<organism evidence="7 8">
    <name type="scientific">Anaeromyxobacter dehalogenans (strain ATCC BAA-258 / DSM 21875 / 2CP-1)</name>
    <dbReference type="NCBI Taxonomy" id="455488"/>
    <lineage>
        <taxon>Bacteria</taxon>
        <taxon>Pseudomonadati</taxon>
        <taxon>Myxococcota</taxon>
        <taxon>Myxococcia</taxon>
        <taxon>Myxococcales</taxon>
        <taxon>Cystobacterineae</taxon>
        <taxon>Anaeromyxobacteraceae</taxon>
        <taxon>Anaeromyxobacter</taxon>
    </lineage>
</organism>
<dbReference type="InterPro" id="IPR006696">
    <property type="entry name" value="DUF423"/>
</dbReference>
<comment type="subcellular location">
    <subcellularLocation>
        <location evidence="1">Membrane</location>
        <topology evidence="1">Multi-pass membrane protein</topology>
    </subcellularLocation>
</comment>
<evidence type="ECO:0000256" key="3">
    <source>
        <dbReference type="ARBA" id="ARBA00022692"/>
    </source>
</evidence>
<gene>
    <name evidence="7" type="ordered locus">A2cp1_4165</name>
</gene>
<protein>
    <recommendedName>
        <fullName evidence="9">DUF423 domain-containing protein</fullName>
    </recommendedName>
</protein>
<reference evidence="7" key="1">
    <citation type="submission" date="2009-01" db="EMBL/GenBank/DDBJ databases">
        <title>Complete sequence of Anaeromyxobacter dehalogenans 2CP-1.</title>
        <authorList>
            <consortium name="US DOE Joint Genome Institute"/>
            <person name="Lucas S."/>
            <person name="Copeland A."/>
            <person name="Lapidus A."/>
            <person name="Glavina del Rio T."/>
            <person name="Dalin E."/>
            <person name="Tice H."/>
            <person name="Bruce D."/>
            <person name="Goodwin L."/>
            <person name="Pitluck S."/>
            <person name="Saunders E."/>
            <person name="Brettin T."/>
            <person name="Detter J.C."/>
            <person name="Han C."/>
            <person name="Larimer F."/>
            <person name="Land M."/>
            <person name="Hauser L."/>
            <person name="Kyrpides N."/>
            <person name="Ovchinnikova G."/>
            <person name="Beliaev A.S."/>
            <person name="Richardson P."/>
        </authorList>
    </citation>
    <scope>NUCLEOTIDE SEQUENCE</scope>
    <source>
        <strain evidence="7">2CP-1</strain>
    </source>
</reference>
<keyword evidence="4 6" id="KW-1133">Transmembrane helix</keyword>
<dbReference type="RefSeq" id="WP_015935199.1">
    <property type="nucleotide sequence ID" value="NC_011891.1"/>
</dbReference>
<keyword evidence="5 6" id="KW-0472">Membrane</keyword>
<dbReference type="Proteomes" id="UP000007089">
    <property type="component" value="Chromosome"/>
</dbReference>
<accession>B8JAI3</accession>
<proteinExistence type="inferred from homology"/>
<evidence type="ECO:0000256" key="6">
    <source>
        <dbReference type="SAM" id="Phobius"/>
    </source>
</evidence>
<evidence type="ECO:0000256" key="5">
    <source>
        <dbReference type="ARBA" id="ARBA00023136"/>
    </source>
</evidence>
<keyword evidence="3 6" id="KW-0812">Transmembrane</keyword>
<dbReference type="AlphaFoldDB" id="B8JAI3"/>
<sequence length="124" mass="12353">MDRLFLALGAISGAVAVAAGAFGAHALKARLAPDLLAVFQTGAQYQMYHALALLAAGWAYARTPGGAAAFAGWAFLAGTVLFSGSLYALALSGVRALGAVTPFGGVAFIAGWIALGVSALRGGR</sequence>
<dbReference type="HOGENOM" id="CLU_096548_3_3_7"/>
<dbReference type="PANTHER" id="PTHR43461">
    <property type="entry name" value="TRANSMEMBRANE PROTEIN 256"/>
    <property type="match status" value="1"/>
</dbReference>
<feature type="transmembrane region" description="Helical" evidence="6">
    <location>
        <begin position="70"/>
        <end position="90"/>
    </location>
</feature>
<evidence type="ECO:0000256" key="2">
    <source>
        <dbReference type="ARBA" id="ARBA00009694"/>
    </source>
</evidence>
<dbReference type="Pfam" id="PF04241">
    <property type="entry name" value="DUF423"/>
    <property type="match status" value="1"/>
</dbReference>
<comment type="similarity">
    <text evidence="2">Belongs to the UPF0382 family.</text>
</comment>
<evidence type="ECO:0000313" key="8">
    <source>
        <dbReference type="Proteomes" id="UP000007089"/>
    </source>
</evidence>
<keyword evidence="8" id="KW-1185">Reference proteome</keyword>
<dbReference type="PANTHER" id="PTHR43461:SF1">
    <property type="entry name" value="TRANSMEMBRANE PROTEIN 256"/>
    <property type="match status" value="1"/>
</dbReference>
<feature type="transmembrane region" description="Helical" evidence="6">
    <location>
        <begin position="96"/>
        <end position="120"/>
    </location>
</feature>
<evidence type="ECO:0000313" key="7">
    <source>
        <dbReference type="EMBL" id="ACL67482.1"/>
    </source>
</evidence>
<dbReference type="KEGG" id="acp:A2cp1_4165"/>
<name>B8JAI3_ANAD2</name>